<evidence type="ECO:0000313" key="3">
    <source>
        <dbReference type="Proteomes" id="UP001595947"/>
    </source>
</evidence>
<dbReference type="RefSeq" id="WP_378034038.1">
    <property type="nucleotide sequence ID" value="NZ_JBHSIV010000001.1"/>
</dbReference>
<evidence type="ECO:0000313" key="2">
    <source>
        <dbReference type="EMBL" id="MFC5060683.1"/>
    </source>
</evidence>
<dbReference type="InterPro" id="IPR032710">
    <property type="entry name" value="NTF2-like_dom_sf"/>
</dbReference>
<accession>A0ABV9YD57</accession>
<dbReference type="Gene3D" id="3.10.450.50">
    <property type="match status" value="1"/>
</dbReference>
<evidence type="ECO:0000259" key="1">
    <source>
        <dbReference type="Pfam" id="PF13474"/>
    </source>
</evidence>
<sequence length="155" mass="16822">MTTMRTTDTRPDPDPAAVLDVLGEHHAAIAAGDAERAFAVLAPDAVVYNLAPPLIAGTGSRDTDVEGMRQWLATFTAPPRLAHRDPVVHVDGDLALVHTLTSMTAQAQQGGEFTLWFRSTYGLRRTADRWLIVHQHESVPFHMDGSFLAATGLEP</sequence>
<feature type="domain" description="SnoaL-like" evidence="1">
    <location>
        <begin position="18"/>
        <end position="141"/>
    </location>
</feature>
<keyword evidence="3" id="KW-1185">Reference proteome</keyword>
<dbReference type="SUPFAM" id="SSF54427">
    <property type="entry name" value="NTF2-like"/>
    <property type="match status" value="1"/>
</dbReference>
<dbReference type="InterPro" id="IPR037401">
    <property type="entry name" value="SnoaL-like"/>
</dbReference>
<dbReference type="Pfam" id="PF13474">
    <property type="entry name" value="SnoaL_3"/>
    <property type="match status" value="1"/>
</dbReference>
<reference evidence="3" key="1">
    <citation type="journal article" date="2019" name="Int. J. Syst. Evol. Microbiol.">
        <title>The Global Catalogue of Microorganisms (GCM) 10K type strain sequencing project: providing services to taxonomists for standard genome sequencing and annotation.</title>
        <authorList>
            <consortium name="The Broad Institute Genomics Platform"/>
            <consortium name="The Broad Institute Genome Sequencing Center for Infectious Disease"/>
            <person name="Wu L."/>
            <person name="Ma J."/>
        </authorList>
    </citation>
    <scope>NUCLEOTIDE SEQUENCE [LARGE SCALE GENOMIC DNA]</scope>
    <source>
        <strain evidence="3">CGMCC 4.7093</strain>
    </source>
</reference>
<gene>
    <name evidence="2" type="ORF">ACFPBZ_00555</name>
</gene>
<dbReference type="EMBL" id="JBHSIV010000001">
    <property type="protein sequence ID" value="MFC5060683.1"/>
    <property type="molecule type" value="Genomic_DNA"/>
</dbReference>
<dbReference type="Proteomes" id="UP001595947">
    <property type="component" value="Unassembled WGS sequence"/>
</dbReference>
<name>A0ABV9YD57_9PSEU</name>
<proteinExistence type="predicted"/>
<protein>
    <submittedName>
        <fullName evidence="2">YybH family protein</fullName>
    </submittedName>
</protein>
<organism evidence="2 3">
    <name type="scientific">Actinomycetospora atypica</name>
    <dbReference type="NCBI Taxonomy" id="1290095"/>
    <lineage>
        <taxon>Bacteria</taxon>
        <taxon>Bacillati</taxon>
        <taxon>Actinomycetota</taxon>
        <taxon>Actinomycetes</taxon>
        <taxon>Pseudonocardiales</taxon>
        <taxon>Pseudonocardiaceae</taxon>
        <taxon>Actinomycetospora</taxon>
    </lineage>
</organism>
<comment type="caution">
    <text evidence="2">The sequence shown here is derived from an EMBL/GenBank/DDBJ whole genome shotgun (WGS) entry which is preliminary data.</text>
</comment>